<feature type="repeat" description="CXXCXGXG motif" evidence="11">
    <location>
        <begin position="202"/>
        <end position="209"/>
    </location>
</feature>
<dbReference type="SUPFAM" id="SSF57938">
    <property type="entry name" value="DnaJ/Hsp40 cysteine-rich domain"/>
    <property type="match status" value="1"/>
</dbReference>
<evidence type="ECO:0000256" key="2">
    <source>
        <dbReference type="ARBA" id="ARBA00022705"/>
    </source>
</evidence>
<feature type="binding site" evidence="11">
    <location>
        <position position="162"/>
    </location>
    <ligand>
        <name>Zn(2+)</name>
        <dbReference type="ChEBI" id="CHEBI:29105"/>
        <label>2</label>
    </ligand>
</feature>
<feature type="domain" description="CR-type" evidence="14">
    <location>
        <begin position="132"/>
        <end position="214"/>
    </location>
</feature>
<dbReference type="Gene3D" id="2.10.230.10">
    <property type="entry name" value="Heat shock protein DnaJ, cysteine-rich domain"/>
    <property type="match status" value="1"/>
</dbReference>
<evidence type="ECO:0000259" key="14">
    <source>
        <dbReference type="PROSITE" id="PS51188"/>
    </source>
</evidence>
<dbReference type="GO" id="GO:0042026">
    <property type="term" value="P:protein refolding"/>
    <property type="evidence" value="ECO:0007669"/>
    <property type="project" value="TreeGrafter"/>
</dbReference>
<dbReference type="GO" id="GO:0005524">
    <property type="term" value="F:ATP binding"/>
    <property type="evidence" value="ECO:0007669"/>
    <property type="project" value="InterPro"/>
</dbReference>
<feature type="binding site" evidence="11">
    <location>
        <position position="188"/>
    </location>
    <ligand>
        <name>Zn(2+)</name>
        <dbReference type="ChEBI" id="CHEBI:29105"/>
        <label>2</label>
    </ligand>
</feature>
<feature type="binding site" evidence="11">
    <location>
        <position position="148"/>
    </location>
    <ligand>
        <name>Zn(2+)</name>
        <dbReference type="ChEBI" id="CHEBI:29105"/>
        <label>1</label>
    </ligand>
</feature>
<dbReference type="Pfam" id="PF00684">
    <property type="entry name" value="DnaJ_CXXCXGXG"/>
    <property type="match status" value="1"/>
</dbReference>
<dbReference type="Pfam" id="PF00226">
    <property type="entry name" value="DnaJ"/>
    <property type="match status" value="1"/>
</dbReference>
<evidence type="ECO:0000256" key="10">
    <source>
        <dbReference type="ARBA" id="ARBA00067609"/>
    </source>
</evidence>
<keyword evidence="4 11" id="KW-0677">Repeat</keyword>
<dbReference type="FunFam" id="2.60.260.20:FF:000005">
    <property type="entry name" value="Chaperone protein dnaJ 1, mitochondrial"/>
    <property type="match status" value="1"/>
</dbReference>
<dbReference type="HAMAP" id="MF_01152">
    <property type="entry name" value="DnaJ"/>
    <property type="match status" value="1"/>
</dbReference>
<evidence type="ECO:0000313" key="16">
    <source>
        <dbReference type="Proteomes" id="UP000565572"/>
    </source>
</evidence>
<sequence>MAADYYETLGVSRDASPEQIKKAYRQLAMKLHPDVATEPDAGERFKAVAEAYEVLADPKKKDLYDRGADPLGGGLGGGFSGGFTNQGGFDFGNLVDAMFGGGQAGRGPRSRVRRGQDALVRLDLELAEAAFGVTKPLRVDTAVLCPLCQGSGAQEGSEPVECRTCHGQGDVTHVQRSFLGDIRTTQPCPTCGGYGSVIPNPCPECSGDGRVRSARTINVKIPAGVSTGNRIHLAAHGEVGAGGGPAGDLYVELVVAPHEIFRREGDDLEVTVRIPMTAAALGTEVTVQTLEGDLPDTDDEDREVRVTVAPGTQSGTRVALDGWGVPKLRSNGRGELGVTLLVQTPTRIDDEQRELLRQLAELREETAPDGTVQKQGRGVFGRLRHAFADR</sequence>
<keyword evidence="1 11" id="KW-0963">Cytoplasm</keyword>
<comment type="cofactor">
    <cofactor evidence="11">
        <name>Zn(2+)</name>
        <dbReference type="ChEBI" id="CHEBI:29105"/>
    </cofactor>
    <text evidence="11">Binds 2 Zn(2+) ions per monomer.</text>
</comment>
<dbReference type="Pfam" id="PF01556">
    <property type="entry name" value="DnaJ_C"/>
    <property type="match status" value="1"/>
</dbReference>
<dbReference type="EMBL" id="JACHZG010000001">
    <property type="protein sequence ID" value="MBB3327985.1"/>
    <property type="molecule type" value="Genomic_DNA"/>
</dbReference>
<dbReference type="GO" id="GO:0008270">
    <property type="term" value="F:zinc ion binding"/>
    <property type="evidence" value="ECO:0007669"/>
    <property type="project" value="UniProtKB-UniRule"/>
</dbReference>
<dbReference type="PROSITE" id="PS00636">
    <property type="entry name" value="DNAJ_1"/>
    <property type="match status" value="1"/>
</dbReference>
<dbReference type="GO" id="GO:0006260">
    <property type="term" value="P:DNA replication"/>
    <property type="evidence" value="ECO:0007669"/>
    <property type="project" value="UniProtKB-KW"/>
</dbReference>
<dbReference type="InterPro" id="IPR001623">
    <property type="entry name" value="DnaJ_domain"/>
</dbReference>
<dbReference type="Gene3D" id="1.10.287.110">
    <property type="entry name" value="DnaJ domain"/>
    <property type="match status" value="1"/>
</dbReference>
<dbReference type="InterPro" id="IPR036410">
    <property type="entry name" value="HSP_DnaJ_Cys-rich_dom_sf"/>
</dbReference>
<dbReference type="RefSeq" id="WP_183339566.1">
    <property type="nucleotide sequence ID" value="NZ_JACHZG010000001.1"/>
</dbReference>
<dbReference type="NCBIfam" id="NF008035">
    <property type="entry name" value="PRK10767.1"/>
    <property type="match status" value="1"/>
</dbReference>
<feature type="binding site" evidence="11">
    <location>
        <position position="165"/>
    </location>
    <ligand>
        <name>Zn(2+)</name>
        <dbReference type="ChEBI" id="CHEBI:29105"/>
        <label>2</label>
    </ligand>
</feature>
<keyword evidence="7 11" id="KW-0346">Stress response</keyword>
<evidence type="ECO:0000256" key="5">
    <source>
        <dbReference type="ARBA" id="ARBA00022771"/>
    </source>
</evidence>
<dbReference type="SUPFAM" id="SSF49493">
    <property type="entry name" value="HSP40/DnaJ peptide-binding domain"/>
    <property type="match status" value="2"/>
</dbReference>
<dbReference type="PANTHER" id="PTHR43096:SF48">
    <property type="entry name" value="CHAPERONE PROTEIN DNAJ"/>
    <property type="match status" value="1"/>
</dbReference>
<feature type="binding site" evidence="11">
    <location>
        <position position="145"/>
    </location>
    <ligand>
        <name>Zn(2+)</name>
        <dbReference type="ChEBI" id="CHEBI:29105"/>
        <label>1</label>
    </ligand>
</feature>
<comment type="function">
    <text evidence="11">Participates actively in the response to hyperosmotic and heat shock by preventing the aggregation of stress-denatured proteins and by disaggregating proteins, also in an autonomous, DnaK-independent fashion. Unfolded proteins bind initially to DnaJ; upon interaction with the DnaJ-bound protein, DnaK hydrolyzes its bound ATP, resulting in the formation of a stable complex. GrpE releases ADP from DnaK; ATP binding to DnaK triggers the release of the substrate protein, thus completing the reaction cycle. Several rounds of ATP-dependent interactions between DnaJ, DnaK and GrpE are required for fully efficient folding. Also involved, together with DnaK and GrpE, in the DNA replication of plasmids through activation of initiation proteins.</text>
</comment>
<dbReference type="PANTHER" id="PTHR43096">
    <property type="entry name" value="DNAJ HOMOLOG 1, MITOCHONDRIAL-RELATED"/>
    <property type="match status" value="1"/>
</dbReference>
<feature type="binding site" evidence="11">
    <location>
        <position position="205"/>
    </location>
    <ligand>
        <name>Zn(2+)</name>
        <dbReference type="ChEBI" id="CHEBI:29105"/>
        <label>1</label>
    </ligand>
</feature>
<reference evidence="15 16" key="1">
    <citation type="submission" date="2020-08" db="EMBL/GenBank/DDBJ databases">
        <title>Sequencing the genomes of 1000 actinobacteria strains.</title>
        <authorList>
            <person name="Klenk H.-P."/>
        </authorList>
    </citation>
    <scope>NUCLEOTIDE SEQUENCE [LARGE SCALE GENOMIC DNA]</scope>
    <source>
        <strain evidence="15 16">DSM 11053</strain>
    </source>
</reference>
<feature type="binding site" evidence="11">
    <location>
        <position position="202"/>
    </location>
    <ligand>
        <name>Zn(2+)</name>
        <dbReference type="ChEBI" id="CHEBI:29105"/>
        <label>1</label>
    </ligand>
</feature>
<dbReference type="CDD" id="cd10747">
    <property type="entry name" value="DnaJ_C"/>
    <property type="match status" value="1"/>
</dbReference>
<evidence type="ECO:0000256" key="1">
    <source>
        <dbReference type="ARBA" id="ARBA00022490"/>
    </source>
</evidence>
<dbReference type="InterPro" id="IPR001305">
    <property type="entry name" value="HSP_DnaJ_Cys-rich_dom"/>
</dbReference>
<dbReference type="PROSITE" id="PS51188">
    <property type="entry name" value="ZF_CR"/>
    <property type="match status" value="1"/>
</dbReference>
<evidence type="ECO:0000256" key="3">
    <source>
        <dbReference type="ARBA" id="ARBA00022723"/>
    </source>
</evidence>
<comment type="subcellular location">
    <subcellularLocation>
        <location evidence="11">Cytoplasm</location>
    </subcellularLocation>
</comment>
<dbReference type="GO" id="GO:0005737">
    <property type="term" value="C:cytoplasm"/>
    <property type="evidence" value="ECO:0007669"/>
    <property type="project" value="UniProtKB-SubCell"/>
</dbReference>
<feature type="repeat" description="CXXCXGXG motif" evidence="11">
    <location>
        <begin position="145"/>
        <end position="152"/>
    </location>
</feature>
<protein>
    <recommendedName>
        <fullName evidence="10 11">Chaperone protein DnaJ</fullName>
    </recommendedName>
</protein>
<keyword evidence="6 11" id="KW-0862">Zinc</keyword>
<dbReference type="FunFam" id="2.10.230.10:FF:000002">
    <property type="entry name" value="Molecular chaperone DnaJ"/>
    <property type="match status" value="1"/>
</dbReference>
<dbReference type="Gene3D" id="2.60.260.20">
    <property type="entry name" value="Urease metallochaperone UreE, N-terminal domain"/>
    <property type="match status" value="2"/>
</dbReference>
<gene>
    <name evidence="11" type="primary">dnaJ</name>
    <name evidence="15" type="ORF">FHX39_002929</name>
</gene>
<keyword evidence="2 11" id="KW-0235">DNA replication</keyword>
<keyword evidence="3 11" id="KW-0479">Metal-binding</keyword>
<evidence type="ECO:0000256" key="6">
    <source>
        <dbReference type="ARBA" id="ARBA00022833"/>
    </source>
</evidence>
<comment type="similarity">
    <text evidence="9 11">Belongs to the DnaJ family.</text>
</comment>
<organism evidence="15 16">
    <name type="scientific">Microlunatus antarcticus</name>
    <dbReference type="NCBI Taxonomy" id="53388"/>
    <lineage>
        <taxon>Bacteria</taxon>
        <taxon>Bacillati</taxon>
        <taxon>Actinomycetota</taxon>
        <taxon>Actinomycetes</taxon>
        <taxon>Propionibacteriales</taxon>
        <taxon>Propionibacteriaceae</taxon>
        <taxon>Microlunatus</taxon>
    </lineage>
</organism>
<keyword evidence="8 11" id="KW-0143">Chaperone</keyword>
<comment type="domain">
    <text evidence="11">The J domain is necessary and sufficient to stimulate DnaK ATPase activity. Zinc center 1 plays an important role in the autonomous, DnaK-independent chaperone activity of DnaJ. Zinc center 2 is essential for interaction with DnaK and for DnaJ activity.</text>
</comment>
<dbReference type="CDD" id="cd10719">
    <property type="entry name" value="DnaJ_zf"/>
    <property type="match status" value="1"/>
</dbReference>
<evidence type="ECO:0000256" key="11">
    <source>
        <dbReference type="HAMAP-Rule" id="MF_01152"/>
    </source>
</evidence>
<dbReference type="AlphaFoldDB" id="A0A7W5JXF4"/>
<comment type="caution">
    <text evidence="15">The sequence shown here is derived from an EMBL/GenBank/DDBJ whole genome shotgun (WGS) entry which is preliminary data.</text>
</comment>
<name>A0A7W5JXF4_9ACTN</name>
<dbReference type="InterPro" id="IPR012724">
    <property type="entry name" value="DnaJ"/>
</dbReference>
<dbReference type="GO" id="GO:0009408">
    <property type="term" value="P:response to heat"/>
    <property type="evidence" value="ECO:0007669"/>
    <property type="project" value="InterPro"/>
</dbReference>
<dbReference type="PRINTS" id="PR00625">
    <property type="entry name" value="JDOMAIN"/>
</dbReference>
<comment type="subunit">
    <text evidence="11">Homodimer.</text>
</comment>
<dbReference type="InterPro" id="IPR008971">
    <property type="entry name" value="HSP40/DnaJ_pept-bd"/>
</dbReference>
<dbReference type="GO" id="GO:0031072">
    <property type="term" value="F:heat shock protein binding"/>
    <property type="evidence" value="ECO:0007669"/>
    <property type="project" value="InterPro"/>
</dbReference>
<evidence type="ECO:0000313" key="15">
    <source>
        <dbReference type="EMBL" id="MBB3327985.1"/>
    </source>
</evidence>
<dbReference type="InterPro" id="IPR018253">
    <property type="entry name" value="DnaJ_domain_CS"/>
</dbReference>
<dbReference type="PROSITE" id="PS50076">
    <property type="entry name" value="DNAJ_2"/>
    <property type="match status" value="1"/>
</dbReference>
<feature type="binding site" evidence="11">
    <location>
        <position position="191"/>
    </location>
    <ligand>
        <name>Zn(2+)</name>
        <dbReference type="ChEBI" id="CHEBI:29105"/>
        <label>2</label>
    </ligand>
</feature>
<dbReference type="InterPro" id="IPR002939">
    <property type="entry name" value="DnaJ_C"/>
</dbReference>
<dbReference type="InterPro" id="IPR036869">
    <property type="entry name" value="J_dom_sf"/>
</dbReference>
<dbReference type="SUPFAM" id="SSF46565">
    <property type="entry name" value="Chaperone J-domain"/>
    <property type="match status" value="1"/>
</dbReference>
<evidence type="ECO:0000256" key="8">
    <source>
        <dbReference type="ARBA" id="ARBA00023186"/>
    </source>
</evidence>
<proteinExistence type="inferred from homology"/>
<dbReference type="NCBIfam" id="NF010871">
    <property type="entry name" value="PRK14278.1"/>
    <property type="match status" value="1"/>
</dbReference>
<keyword evidence="16" id="KW-1185">Reference proteome</keyword>
<evidence type="ECO:0000259" key="13">
    <source>
        <dbReference type="PROSITE" id="PS50076"/>
    </source>
</evidence>
<feature type="zinc finger region" description="CR-type" evidence="12">
    <location>
        <begin position="132"/>
        <end position="214"/>
    </location>
</feature>
<evidence type="ECO:0000256" key="9">
    <source>
        <dbReference type="ARBA" id="ARBA00061004"/>
    </source>
</evidence>
<feature type="domain" description="J" evidence="13">
    <location>
        <begin position="4"/>
        <end position="68"/>
    </location>
</feature>
<feature type="repeat" description="CXXCXGXG motif" evidence="11">
    <location>
        <begin position="188"/>
        <end position="195"/>
    </location>
</feature>
<keyword evidence="5 11" id="KW-0863">Zinc-finger</keyword>
<evidence type="ECO:0000256" key="12">
    <source>
        <dbReference type="PROSITE-ProRule" id="PRU00546"/>
    </source>
</evidence>
<feature type="repeat" description="CXXCXGXG motif" evidence="11">
    <location>
        <begin position="162"/>
        <end position="169"/>
    </location>
</feature>
<dbReference type="Proteomes" id="UP000565572">
    <property type="component" value="Unassembled WGS sequence"/>
</dbReference>
<dbReference type="SMART" id="SM00271">
    <property type="entry name" value="DnaJ"/>
    <property type="match status" value="1"/>
</dbReference>
<dbReference type="CDD" id="cd06257">
    <property type="entry name" value="DnaJ"/>
    <property type="match status" value="1"/>
</dbReference>
<evidence type="ECO:0000256" key="7">
    <source>
        <dbReference type="ARBA" id="ARBA00023016"/>
    </source>
</evidence>
<evidence type="ECO:0000256" key="4">
    <source>
        <dbReference type="ARBA" id="ARBA00022737"/>
    </source>
</evidence>
<accession>A0A7W5JXF4</accession>
<dbReference type="GO" id="GO:0051082">
    <property type="term" value="F:unfolded protein binding"/>
    <property type="evidence" value="ECO:0007669"/>
    <property type="project" value="UniProtKB-UniRule"/>
</dbReference>